<dbReference type="RefSeq" id="WP_013137511.1">
    <property type="nucleotide sequence ID" value="NC_014168.1"/>
</dbReference>
<feature type="transmembrane region" description="Helical" evidence="1">
    <location>
        <begin position="7"/>
        <end position="25"/>
    </location>
</feature>
<dbReference type="AlphaFoldDB" id="D6ZCL3"/>
<gene>
    <name evidence="2" type="ordered locus">Srot_0573</name>
</gene>
<dbReference type="KEGG" id="srt:Srot_0573"/>
<dbReference type="EMBL" id="CP001958">
    <property type="protein sequence ID" value="ADG97055.1"/>
    <property type="molecule type" value="Genomic_DNA"/>
</dbReference>
<organism evidence="2 3">
    <name type="scientific">Segniliparus rotundus (strain ATCC BAA-972 / CDC 1076 / CIP 108378 / DSM 44985 / JCM 13578)</name>
    <dbReference type="NCBI Taxonomy" id="640132"/>
    <lineage>
        <taxon>Bacteria</taxon>
        <taxon>Bacillati</taxon>
        <taxon>Actinomycetota</taxon>
        <taxon>Actinomycetes</taxon>
        <taxon>Mycobacteriales</taxon>
        <taxon>Segniliparaceae</taxon>
        <taxon>Segniliparus</taxon>
    </lineage>
</organism>
<dbReference type="OrthoDB" id="2236159at2"/>
<protein>
    <submittedName>
        <fullName evidence="2">Uncharacterized protein</fullName>
    </submittedName>
</protein>
<dbReference type="HOGENOM" id="CLU_2002931_0_0_11"/>
<accession>D6ZCL3</accession>
<keyword evidence="1" id="KW-0812">Transmembrane</keyword>
<keyword evidence="3" id="KW-1185">Reference proteome</keyword>
<evidence type="ECO:0000313" key="3">
    <source>
        <dbReference type="Proteomes" id="UP000002247"/>
    </source>
</evidence>
<keyword evidence="1" id="KW-0472">Membrane</keyword>
<evidence type="ECO:0000313" key="2">
    <source>
        <dbReference type="EMBL" id="ADG97055.1"/>
    </source>
</evidence>
<dbReference type="Proteomes" id="UP000002247">
    <property type="component" value="Chromosome"/>
</dbReference>
<reference evidence="2 3" key="1">
    <citation type="journal article" date="2010" name="Stand. Genomic Sci.">
        <title>Complete genome sequence of Segniliparus rotundus type strain (CDC 1076).</title>
        <authorList>
            <person name="Sikorski J."/>
            <person name="Lapidus A."/>
            <person name="Copeland A."/>
            <person name="Misra M."/>
            <person name="Glavina Del Rio T."/>
            <person name="Nolan M."/>
            <person name="Lucas S."/>
            <person name="Chen F."/>
            <person name="Tice H."/>
            <person name="Cheng J.F."/>
            <person name="Jando M."/>
            <person name="Schneider S."/>
            <person name="Bruce D."/>
            <person name="Goodwin L."/>
            <person name="Pitluck S."/>
            <person name="Liolios K."/>
            <person name="Mikhailova N."/>
            <person name="Pati A."/>
            <person name="Ivanova N."/>
            <person name="Mavromatis K."/>
            <person name="Chen A."/>
            <person name="Palaniappan K."/>
            <person name="Chertkov O."/>
            <person name="Land M."/>
            <person name="Hauser L."/>
            <person name="Chang Y.J."/>
            <person name="Jeffries C.D."/>
            <person name="Brettin T."/>
            <person name="Detter J.C."/>
            <person name="Han C."/>
            <person name="Rohde M."/>
            <person name="Goker M."/>
            <person name="Bristow J."/>
            <person name="Eisen J.A."/>
            <person name="Markowitz V."/>
            <person name="Hugenholtz P."/>
            <person name="Kyrpides N.C."/>
            <person name="Klenk H.P."/>
        </authorList>
    </citation>
    <scope>NUCLEOTIDE SEQUENCE [LARGE SCALE GENOMIC DNA]</scope>
    <source>
        <strain evidence="3">ATCC BAA-972 / CDC 1076 / CIP 108378 / DSM 44985 / JCM 13578</strain>
    </source>
</reference>
<proteinExistence type="predicted"/>
<dbReference type="eggNOG" id="ENOG5031U4M">
    <property type="taxonomic scope" value="Bacteria"/>
</dbReference>
<feature type="transmembrane region" description="Helical" evidence="1">
    <location>
        <begin position="96"/>
        <end position="117"/>
    </location>
</feature>
<sequence>MPSERFAASWWTLGFGGAMILQGVFRKQFAEHTFWGYNGGWQREIAVWNLGTVVTALSLAKEPEAPARAQVRGYAVLSALFAVNHLAAAARSPRSWGHWAAAGANAAGLAVGLPALLRARKAS</sequence>
<keyword evidence="1" id="KW-1133">Transmembrane helix</keyword>
<evidence type="ECO:0000256" key="1">
    <source>
        <dbReference type="SAM" id="Phobius"/>
    </source>
</evidence>
<name>D6ZCL3_SEGRD</name>